<reference evidence="1 2" key="1">
    <citation type="journal article" date="2013" name="PLoS ONE">
        <title>Assembly-driven community genomics of a hypersaline microbial ecosystem.</title>
        <authorList>
            <person name="Podell S."/>
            <person name="Ugalde J.A."/>
            <person name="Narasingarao P."/>
            <person name="Banfield J.F."/>
            <person name="Heidelberg K.B."/>
            <person name="Allen E.E."/>
        </authorList>
    </citation>
    <scope>NUCLEOTIDE SEQUENCE [LARGE SCALE GENOMIC DNA]</scope>
    <source>
        <strain evidence="2">J07HQW2</strain>
    </source>
</reference>
<sequence length="71" mass="7957">MGLQLVFQFLVIRNLARPLPDLAGVVVGDIPELAGTPPMTVKRLCNLRMVTDFRSVGAVDFQHPERLYNCF</sequence>
<name>U1NIT8_9EURY</name>
<gene>
    <name evidence="1" type="ORF">J07HQW2_03631</name>
</gene>
<evidence type="ECO:0000313" key="2">
    <source>
        <dbReference type="Proteomes" id="UP000030710"/>
    </source>
</evidence>
<evidence type="ECO:0000313" key="1">
    <source>
        <dbReference type="EMBL" id="ERG97145.1"/>
    </source>
</evidence>
<organism evidence="1 2">
    <name type="scientific">Haloquadratum walsbyi J07HQW2</name>
    <dbReference type="NCBI Taxonomy" id="1238425"/>
    <lineage>
        <taxon>Archaea</taxon>
        <taxon>Methanobacteriati</taxon>
        <taxon>Methanobacteriota</taxon>
        <taxon>Stenosarchaea group</taxon>
        <taxon>Halobacteria</taxon>
        <taxon>Halobacteriales</taxon>
        <taxon>Haloferacaceae</taxon>
        <taxon>Haloquadratum</taxon>
    </lineage>
</organism>
<dbReference type="HOGENOM" id="CLU_2730310_0_0_2"/>
<dbReference type="AlphaFoldDB" id="U1NIT8"/>
<accession>U1NIT8</accession>
<dbReference type="EMBL" id="KE356561">
    <property type="protein sequence ID" value="ERG97145.1"/>
    <property type="molecule type" value="Genomic_DNA"/>
</dbReference>
<dbReference type="Proteomes" id="UP000030710">
    <property type="component" value="Unassembled WGS sequence"/>
</dbReference>
<protein>
    <submittedName>
        <fullName evidence="1">Uncharacterized protein</fullName>
    </submittedName>
</protein>
<proteinExistence type="predicted"/>